<comment type="caution">
    <text evidence="5">The sequence shown here is derived from an EMBL/GenBank/DDBJ whole genome shotgun (WGS) entry which is preliminary data.</text>
</comment>
<name>A0A0B1NZB2_UNCNE</name>
<dbReference type="STRING" id="52586.A0A0B1NZB2"/>
<dbReference type="GO" id="GO:0045292">
    <property type="term" value="P:mRNA cis splicing, via spliceosome"/>
    <property type="evidence" value="ECO:0007669"/>
    <property type="project" value="TreeGrafter"/>
</dbReference>
<comment type="subcellular location">
    <subcellularLocation>
        <location evidence="2">Cytoplasm</location>
    </subcellularLocation>
    <subcellularLocation>
        <location evidence="1">Nucleus</location>
    </subcellularLocation>
</comment>
<dbReference type="Gene3D" id="2.30.29.30">
    <property type="entry name" value="Pleckstrin-homology domain (PH domain)/Phosphotyrosine-binding domain (PTB)"/>
    <property type="match status" value="1"/>
</dbReference>
<evidence type="ECO:0000256" key="2">
    <source>
        <dbReference type="ARBA" id="ARBA00004496"/>
    </source>
</evidence>
<dbReference type="Proteomes" id="UP000030854">
    <property type="component" value="Unassembled WGS sequence"/>
</dbReference>
<evidence type="ECO:0000256" key="3">
    <source>
        <dbReference type="ARBA" id="ARBA00022490"/>
    </source>
</evidence>
<dbReference type="Pfam" id="PF03517">
    <property type="entry name" value="Voldacs"/>
    <property type="match status" value="1"/>
</dbReference>
<evidence type="ECO:0000256" key="1">
    <source>
        <dbReference type="ARBA" id="ARBA00004123"/>
    </source>
</evidence>
<dbReference type="GO" id="GO:0005829">
    <property type="term" value="C:cytosol"/>
    <property type="evidence" value="ECO:0007669"/>
    <property type="project" value="TreeGrafter"/>
</dbReference>
<keyword evidence="4" id="KW-0539">Nucleus</keyword>
<accession>A0A0B1NZB2</accession>
<dbReference type="InterPro" id="IPR011993">
    <property type="entry name" value="PH-like_dom_sf"/>
</dbReference>
<dbReference type="OMA" id="NMHEYFD"/>
<evidence type="ECO:0000313" key="6">
    <source>
        <dbReference type="Proteomes" id="UP000030854"/>
    </source>
</evidence>
<organism evidence="5 6">
    <name type="scientific">Uncinula necator</name>
    <name type="common">Grape powdery mildew</name>
    <dbReference type="NCBI Taxonomy" id="52586"/>
    <lineage>
        <taxon>Eukaryota</taxon>
        <taxon>Fungi</taxon>
        <taxon>Dikarya</taxon>
        <taxon>Ascomycota</taxon>
        <taxon>Pezizomycotina</taxon>
        <taxon>Leotiomycetes</taxon>
        <taxon>Erysiphales</taxon>
        <taxon>Erysiphaceae</taxon>
        <taxon>Erysiphe</taxon>
    </lineage>
</organism>
<proteinExistence type="predicted"/>
<evidence type="ECO:0000313" key="5">
    <source>
        <dbReference type="EMBL" id="KHJ30360.1"/>
    </source>
</evidence>
<dbReference type="AlphaFoldDB" id="A0A0B1NZB2"/>
<dbReference type="InterPro" id="IPR039924">
    <property type="entry name" value="ICln/Lot5/Saf5"/>
</dbReference>
<dbReference type="GO" id="GO:0000387">
    <property type="term" value="P:spliceosomal snRNP assembly"/>
    <property type="evidence" value="ECO:0007669"/>
    <property type="project" value="TreeGrafter"/>
</dbReference>
<keyword evidence="6" id="KW-1185">Reference proteome</keyword>
<dbReference type="GO" id="GO:0034715">
    <property type="term" value="C:pICln-Sm protein complex"/>
    <property type="evidence" value="ECO:0007669"/>
    <property type="project" value="TreeGrafter"/>
</dbReference>
<sequence>MTITKINSAPALDDFTPLAEHQSKTPATFYKGKPVLYFHDTQAKAIITKNHLTKLPLNGTDSYEVKHPSASSLNIVELFVCSENLTFFNPSSCIGFAIPYPAITLHAIKTLKDPEDSSQEIQGLYMQIEISDYYDHEVQEDDDSGYIDLTLIPSSSSNEGKSIIQTLFEAVSACSDLNPDPNSEDERIIDHINRDDTGIEGNVFNMGINELASIPITSFDDNLPPPFPGSGGWITADNISQYLDENGVWIGTNANSEDPMIIG</sequence>
<evidence type="ECO:0000256" key="4">
    <source>
        <dbReference type="ARBA" id="ARBA00023242"/>
    </source>
</evidence>
<keyword evidence="3" id="KW-0963">Cytoplasm</keyword>
<dbReference type="GO" id="GO:0005681">
    <property type="term" value="C:spliceosomal complex"/>
    <property type="evidence" value="ECO:0007669"/>
    <property type="project" value="TreeGrafter"/>
</dbReference>
<protein>
    <submittedName>
        <fullName evidence="5">Putative benzoylformate decarboxylase protein</fullName>
    </submittedName>
</protein>
<reference evidence="5 6" key="1">
    <citation type="journal article" date="2014" name="BMC Genomics">
        <title>Adaptive genomic structural variation in the grape powdery mildew pathogen, Erysiphe necator.</title>
        <authorList>
            <person name="Jones L."/>
            <person name="Riaz S."/>
            <person name="Morales-Cruz A."/>
            <person name="Amrine K.C."/>
            <person name="McGuire B."/>
            <person name="Gubler W.D."/>
            <person name="Walker M.A."/>
            <person name="Cantu D."/>
        </authorList>
    </citation>
    <scope>NUCLEOTIDE SEQUENCE [LARGE SCALE GENOMIC DNA]</scope>
    <source>
        <strain evidence="6">c</strain>
    </source>
</reference>
<dbReference type="PANTHER" id="PTHR21399">
    <property type="entry name" value="CHLORIDE CONDUCTANCE REGULATORY PROTEIN ICLN"/>
    <property type="match status" value="1"/>
</dbReference>
<dbReference type="EMBL" id="JNVN01004398">
    <property type="protein sequence ID" value="KHJ30360.1"/>
    <property type="molecule type" value="Genomic_DNA"/>
</dbReference>
<dbReference type="HOGENOM" id="CLU_054062_0_0_1"/>
<gene>
    <name evidence="5" type="ORF">EV44_g1598</name>
</gene>
<dbReference type="PANTHER" id="PTHR21399:SF0">
    <property type="entry name" value="METHYLOSOME SUBUNIT PICLN"/>
    <property type="match status" value="1"/>
</dbReference>